<dbReference type="RefSeq" id="WP_284594465.1">
    <property type="nucleotide sequence ID" value="NZ_JASNVA010000002.1"/>
</dbReference>
<dbReference type="InterPro" id="IPR000073">
    <property type="entry name" value="AB_hydrolase_1"/>
</dbReference>
<sequence>MSLKTTSSRHFGHNLKEHTLTVPWDPQNASAGSFELYAREIYADGNEDKPAIVYLQGGPGFPAPRPFGGAGKVAGSDIGGVIGKALEEFRFILLDQRGTGRSHRIDSASPAEDLSVERLSKLQQNYIVDDAEALRKALGIEKWSLFGQSFGGFCITSYLSRYPEAIEHAYLTGGLPATSVGIDDVYRSTFDKVRARHHAMYREYPWIDERIREVCHHLDQSQELLPTGERLSSRRLRTVGITLGQGPGFHTLAYLFEDPFRTVGGEKRLKTDFLTSVVGMVSFADGPLYAAIHESIYGGVVTPGATNWSAHRIREEIPGFEENADPRSQEPFYLTGEHVFPWQFDEDPALHAFRQGAHDLAQHDFQTSPYDREILATAPVSAAAAYFDDMYVPFELSYDTARAYADCRLHVTNLYQHDGIGYAGAEIFDVLRDKVRDF</sequence>
<keyword evidence="2 4" id="KW-0378">Hydrolase</keyword>
<organism evidence="4 5">
    <name type="scientific">Corynebacterium pseudodiphtheriticum</name>
    <dbReference type="NCBI Taxonomy" id="37637"/>
    <lineage>
        <taxon>Bacteria</taxon>
        <taxon>Bacillati</taxon>
        <taxon>Actinomycetota</taxon>
        <taxon>Actinomycetes</taxon>
        <taxon>Mycobacteriales</taxon>
        <taxon>Corynebacteriaceae</taxon>
        <taxon>Corynebacterium</taxon>
    </lineage>
</organism>
<name>A0AAP4BP24_9CORY</name>
<evidence type="ECO:0000313" key="5">
    <source>
        <dbReference type="Proteomes" id="UP001224412"/>
    </source>
</evidence>
<dbReference type="Gene3D" id="3.40.50.1820">
    <property type="entry name" value="alpha/beta hydrolase"/>
    <property type="match status" value="1"/>
</dbReference>
<dbReference type="SUPFAM" id="SSF53474">
    <property type="entry name" value="alpha/beta-Hydrolases"/>
    <property type="match status" value="1"/>
</dbReference>
<gene>
    <name evidence="4" type="ORF">QPX42_03415</name>
</gene>
<dbReference type="PANTHER" id="PTHR43248">
    <property type="entry name" value="2-SUCCINYL-6-HYDROXY-2,4-CYCLOHEXADIENE-1-CARBOXYLATE SYNTHASE"/>
    <property type="match status" value="1"/>
</dbReference>
<feature type="domain" description="AB hydrolase-1" evidence="3">
    <location>
        <begin position="50"/>
        <end position="185"/>
    </location>
</feature>
<dbReference type="AlphaFoldDB" id="A0AAP4BP24"/>
<evidence type="ECO:0000256" key="1">
    <source>
        <dbReference type="ARBA" id="ARBA00010088"/>
    </source>
</evidence>
<accession>A0AAP4BP24</accession>
<comment type="similarity">
    <text evidence="1">Belongs to the peptidase S33 family.</text>
</comment>
<dbReference type="InterPro" id="IPR051601">
    <property type="entry name" value="Serine_prot/Carboxylest_S33"/>
</dbReference>
<protein>
    <submittedName>
        <fullName evidence="4">Alpha/beta fold hydrolase</fullName>
    </submittedName>
</protein>
<reference evidence="4" key="1">
    <citation type="submission" date="2023-05" db="EMBL/GenBank/DDBJ databases">
        <title>Metabolic capabilities are highly conserved among human nasal-associated Corynebacterium species in pangenomic analyses.</title>
        <authorList>
            <person name="Tran T.H."/>
            <person name="Roberts A.Q."/>
            <person name="Escapa I.F."/>
            <person name="Gao W."/>
            <person name="Conlan S."/>
            <person name="Kong H."/>
            <person name="Segre J.A."/>
            <person name="Kelly M.S."/>
            <person name="Lemon K.P."/>
        </authorList>
    </citation>
    <scope>NUCLEOTIDE SEQUENCE</scope>
    <source>
        <strain evidence="4">KPL2773</strain>
    </source>
</reference>
<dbReference type="PANTHER" id="PTHR43248:SF2">
    <property type="entry name" value="PROLYL AMINOPEPTIDASE"/>
    <property type="match status" value="1"/>
</dbReference>
<evidence type="ECO:0000313" key="4">
    <source>
        <dbReference type="EMBL" id="MDK4306601.1"/>
    </source>
</evidence>
<proteinExistence type="inferred from homology"/>
<evidence type="ECO:0000259" key="3">
    <source>
        <dbReference type="Pfam" id="PF00561"/>
    </source>
</evidence>
<dbReference type="GO" id="GO:0016787">
    <property type="term" value="F:hydrolase activity"/>
    <property type="evidence" value="ECO:0007669"/>
    <property type="project" value="UniProtKB-KW"/>
</dbReference>
<comment type="caution">
    <text evidence="4">The sequence shown here is derived from an EMBL/GenBank/DDBJ whole genome shotgun (WGS) entry which is preliminary data.</text>
</comment>
<evidence type="ECO:0000256" key="2">
    <source>
        <dbReference type="ARBA" id="ARBA00022801"/>
    </source>
</evidence>
<dbReference type="InterPro" id="IPR029058">
    <property type="entry name" value="AB_hydrolase_fold"/>
</dbReference>
<dbReference type="Proteomes" id="UP001224412">
    <property type="component" value="Unassembled WGS sequence"/>
</dbReference>
<dbReference type="Pfam" id="PF00561">
    <property type="entry name" value="Abhydrolase_1"/>
    <property type="match status" value="1"/>
</dbReference>
<dbReference type="EMBL" id="JASNVH010000004">
    <property type="protein sequence ID" value="MDK4306601.1"/>
    <property type="molecule type" value="Genomic_DNA"/>
</dbReference>